<dbReference type="AlphaFoldDB" id="A0AAI8FQ14"/>
<dbReference type="Pfam" id="PF08734">
    <property type="entry name" value="GYD"/>
    <property type="match status" value="1"/>
</dbReference>
<organism evidence="1 2">
    <name type="scientific">Burkholderia oklahomensis</name>
    <dbReference type="NCBI Taxonomy" id="342113"/>
    <lineage>
        <taxon>Bacteria</taxon>
        <taxon>Pseudomonadati</taxon>
        <taxon>Pseudomonadota</taxon>
        <taxon>Betaproteobacteria</taxon>
        <taxon>Burkholderiales</taxon>
        <taxon>Burkholderiaceae</taxon>
        <taxon>Burkholderia</taxon>
        <taxon>pseudomallei group</taxon>
    </lineage>
</organism>
<dbReference type="EMBL" id="CP008727">
    <property type="protein sequence ID" value="AIO68704.1"/>
    <property type="molecule type" value="Genomic_DNA"/>
</dbReference>
<proteinExistence type="predicted"/>
<sequence>MATYVVLANFTDQGIRTVKNSSQRAGQVAEMAKGFGCEMKEVYWTLGAFDIVAVVEAADEQSLTAFGFALGSAGNVRTQTLRAFTKNEIGAIIGRLP</sequence>
<gene>
    <name evidence="1" type="ORF">DM82_3779</name>
</gene>
<dbReference type="Proteomes" id="UP000029424">
    <property type="component" value="Chromosome 2"/>
</dbReference>
<dbReference type="GeneID" id="60550383"/>
<reference evidence="1 2" key="1">
    <citation type="submission" date="2014-06" db="EMBL/GenBank/DDBJ databases">
        <authorList>
            <person name="Bishop-Lilly K.A."/>
            <person name="Broomall S.M."/>
            <person name="Chain P.S."/>
            <person name="Chertkov O."/>
            <person name="Coyne S.R."/>
            <person name="Daligault H.E."/>
            <person name="Davenport K.W."/>
            <person name="Erkkila T."/>
            <person name="Frey K.G."/>
            <person name="Gibbons H.S."/>
            <person name="Gu W."/>
            <person name="Jaissle J."/>
            <person name="Johnson S.L."/>
            <person name="Koroleva G.I."/>
            <person name="Ladner J.T."/>
            <person name="Lo C.-C."/>
            <person name="Minogue T.D."/>
            <person name="Munk C."/>
            <person name="Palacios G.F."/>
            <person name="Redden C.L."/>
            <person name="Rosenzweig C.N."/>
            <person name="Scholz M.B."/>
            <person name="Teshima H."/>
            <person name="Xu Y."/>
        </authorList>
    </citation>
    <scope>NUCLEOTIDE SEQUENCE [LARGE SCALE GENOMIC DNA]</scope>
    <source>
        <strain evidence="1 2">EO147</strain>
    </source>
</reference>
<accession>A0AAI8FQ14</accession>
<dbReference type="RefSeq" id="WP_010107441.1">
    <property type="nucleotide sequence ID" value="NZ_CADEQG010000001.1"/>
</dbReference>
<dbReference type="InterPro" id="IPR014845">
    <property type="entry name" value="GYD/TTHA1554"/>
</dbReference>
<keyword evidence="2" id="KW-1185">Reference proteome</keyword>
<evidence type="ECO:0000313" key="1">
    <source>
        <dbReference type="EMBL" id="AIO68704.1"/>
    </source>
</evidence>
<protein>
    <submittedName>
        <fullName evidence="1">GYD domain protein</fullName>
    </submittedName>
</protein>
<dbReference type="KEGG" id="bok:DM82_3779"/>
<evidence type="ECO:0000313" key="2">
    <source>
        <dbReference type="Proteomes" id="UP000029424"/>
    </source>
</evidence>
<name>A0AAI8FQ14_9BURK</name>